<organism evidence="2 3">
    <name type="scientific">Mycolicibacterium moriokaense</name>
    <dbReference type="NCBI Taxonomy" id="39691"/>
    <lineage>
        <taxon>Bacteria</taxon>
        <taxon>Bacillati</taxon>
        <taxon>Actinomycetota</taxon>
        <taxon>Actinomycetes</taxon>
        <taxon>Mycobacteriales</taxon>
        <taxon>Mycobacteriaceae</taxon>
        <taxon>Mycolicibacterium</taxon>
    </lineage>
</organism>
<keyword evidence="3" id="KW-1185">Reference proteome</keyword>
<sequence>MADIVERYLDAIASHDWGMVDETIADDIVRVGPYGDRYVGRGDYVAFLADLMPKLPGYVMKLDRVTYVGDARAYAELSETVELDGTSMRTPEVLVFGLNGDGRIARVDVFIQTPEG</sequence>
<dbReference type="EMBL" id="QJJU01000018">
    <property type="protein sequence ID" value="PXX05397.1"/>
    <property type="molecule type" value="Genomic_DNA"/>
</dbReference>
<evidence type="ECO:0000259" key="1">
    <source>
        <dbReference type="Pfam" id="PF12680"/>
    </source>
</evidence>
<feature type="domain" description="SnoaL-like" evidence="1">
    <location>
        <begin position="5"/>
        <end position="107"/>
    </location>
</feature>
<accession>A0A318HG40</accession>
<dbReference type="Proteomes" id="UP000247781">
    <property type="component" value="Unassembled WGS sequence"/>
</dbReference>
<dbReference type="RefSeq" id="WP_110318560.1">
    <property type="nucleotide sequence ID" value="NZ_QJJU01000018.1"/>
</dbReference>
<comment type="caution">
    <text evidence="2">The sequence shown here is derived from an EMBL/GenBank/DDBJ whole genome shotgun (WGS) entry which is preliminary data.</text>
</comment>
<dbReference type="InterPro" id="IPR037401">
    <property type="entry name" value="SnoaL-like"/>
</dbReference>
<evidence type="ECO:0000313" key="2">
    <source>
        <dbReference type="EMBL" id="PXX05397.1"/>
    </source>
</evidence>
<dbReference type="InterPro" id="IPR032710">
    <property type="entry name" value="NTF2-like_dom_sf"/>
</dbReference>
<dbReference type="AlphaFoldDB" id="A0A318HG40"/>
<proteinExistence type="predicted"/>
<dbReference type="Gene3D" id="3.10.450.50">
    <property type="match status" value="1"/>
</dbReference>
<reference evidence="2 3" key="2">
    <citation type="submission" date="2018-06" db="EMBL/GenBank/DDBJ databases">
        <title>Sequencing of bacterial isolates from soil warming experiment in Harvard Forest, Massachusetts, USA.</title>
        <authorList>
            <person name="Deangelis K.PhD."/>
        </authorList>
    </citation>
    <scope>NUCLEOTIDE SEQUENCE [LARGE SCALE GENOMIC DNA]</scope>
    <source>
        <strain evidence="2 3">GAS496</strain>
    </source>
</reference>
<protein>
    <submittedName>
        <fullName evidence="2">SnoaL-like protein</fullName>
    </submittedName>
</protein>
<dbReference type="SUPFAM" id="SSF54427">
    <property type="entry name" value="NTF2-like"/>
    <property type="match status" value="1"/>
</dbReference>
<gene>
    <name evidence="2" type="ORF">C8E89_118101</name>
</gene>
<name>A0A318HG40_9MYCO</name>
<reference evidence="3" key="1">
    <citation type="submission" date="2018-05" db="EMBL/GenBank/DDBJ databases">
        <authorList>
            <person name="Deangelis K."/>
            <person name="Huntemann M."/>
            <person name="Clum A."/>
            <person name="Pillay M."/>
            <person name="Palaniappan K."/>
            <person name="Varghese N."/>
            <person name="Mikhailova N."/>
            <person name="Stamatis D."/>
            <person name="Reddy T."/>
            <person name="Daum C."/>
            <person name="Shapiro N."/>
            <person name="Ivanova N."/>
            <person name="Kyrpides N."/>
            <person name="Woyke T."/>
        </authorList>
    </citation>
    <scope>NUCLEOTIDE SEQUENCE [LARGE SCALE GENOMIC DNA]</scope>
    <source>
        <strain evidence="3">GAS496</strain>
    </source>
</reference>
<evidence type="ECO:0000313" key="3">
    <source>
        <dbReference type="Proteomes" id="UP000247781"/>
    </source>
</evidence>
<dbReference type="Pfam" id="PF12680">
    <property type="entry name" value="SnoaL_2"/>
    <property type="match status" value="1"/>
</dbReference>
<dbReference type="OrthoDB" id="7504149at2"/>